<organism evidence="2 3">
    <name type="scientific">Sulfitobacter undariae</name>
    <dbReference type="NCBI Taxonomy" id="1563671"/>
    <lineage>
        <taxon>Bacteria</taxon>
        <taxon>Pseudomonadati</taxon>
        <taxon>Pseudomonadota</taxon>
        <taxon>Alphaproteobacteria</taxon>
        <taxon>Rhodobacterales</taxon>
        <taxon>Roseobacteraceae</taxon>
        <taxon>Sulfitobacter</taxon>
    </lineage>
</organism>
<sequence length="44" mass="4758">MKETRSTSSNDTYNSRIGSTGGGAVLPLADKGTSVMFLPYYLDR</sequence>
<keyword evidence="3" id="KW-1185">Reference proteome</keyword>
<protein>
    <submittedName>
        <fullName evidence="2">Uncharacterized protein</fullName>
    </submittedName>
</protein>
<evidence type="ECO:0000313" key="3">
    <source>
        <dbReference type="Proteomes" id="UP000530268"/>
    </source>
</evidence>
<feature type="region of interest" description="Disordered" evidence="1">
    <location>
        <begin position="1"/>
        <end position="21"/>
    </location>
</feature>
<evidence type="ECO:0000313" key="2">
    <source>
        <dbReference type="EMBL" id="MBB3995439.1"/>
    </source>
</evidence>
<dbReference type="Proteomes" id="UP000530268">
    <property type="component" value="Unassembled WGS sequence"/>
</dbReference>
<evidence type="ECO:0000256" key="1">
    <source>
        <dbReference type="SAM" id="MobiDB-lite"/>
    </source>
</evidence>
<accession>A0A7W6E744</accession>
<comment type="caution">
    <text evidence="2">The sequence shown here is derived from an EMBL/GenBank/DDBJ whole genome shotgun (WGS) entry which is preliminary data.</text>
</comment>
<proteinExistence type="predicted"/>
<reference evidence="2 3" key="1">
    <citation type="submission" date="2020-08" db="EMBL/GenBank/DDBJ databases">
        <title>Genomic Encyclopedia of Type Strains, Phase IV (KMG-IV): sequencing the most valuable type-strain genomes for metagenomic binning, comparative biology and taxonomic classification.</title>
        <authorList>
            <person name="Goeker M."/>
        </authorList>
    </citation>
    <scope>NUCLEOTIDE SEQUENCE [LARGE SCALE GENOMIC DNA]</scope>
    <source>
        <strain evidence="2 3">DSM 102234</strain>
    </source>
</reference>
<gene>
    <name evidence="2" type="ORF">GGR95_003095</name>
</gene>
<dbReference type="AlphaFoldDB" id="A0A7W6E744"/>
<dbReference type="EMBL" id="JACIEI010000014">
    <property type="protein sequence ID" value="MBB3995439.1"/>
    <property type="molecule type" value="Genomic_DNA"/>
</dbReference>
<name>A0A7W6E744_9RHOB</name>
<feature type="compositionally biased region" description="Polar residues" evidence="1">
    <location>
        <begin position="1"/>
        <end position="18"/>
    </location>
</feature>